<proteinExistence type="predicted"/>
<accession>I1C6M3</accession>
<sequence length="105" mass="11735">MDHDKNSCSGNSSSLVLVENATHILTASRFMSTAGAYFSLTVEEIQPVFHAQCFVFSTTLVLPLQTTSLLFSKHQHKPSLVKILVDIHLLITYSIACPWQLEQKE</sequence>
<dbReference type="VEuPathDB" id="FungiDB:RO3G_08813"/>
<dbReference type="AlphaFoldDB" id="I1C6M3"/>
<dbReference type="Proteomes" id="UP000009138">
    <property type="component" value="Unassembled WGS sequence"/>
</dbReference>
<organism evidence="1 2">
    <name type="scientific">Rhizopus delemar (strain RA 99-880 / ATCC MYA-4621 / FGSC 9543 / NRRL 43880)</name>
    <name type="common">Mucormycosis agent</name>
    <name type="synonym">Rhizopus arrhizus var. delemar</name>
    <dbReference type="NCBI Taxonomy" id="246409"/>
    <lineage>
        <taxon>Eukaryota</taxon>
        <taxon>Fungi</taxon>
        <taxon>Fungi incertae sedis</taxon>
        <taxon>Mucoromycota</taxon>
        <taxon>Mucoromycotina</taxon>
        <taxon>Mucoromycetes</taxon>
        <taxon>Mucorales</taxon>
        <taxon>Mucorineae</taxon>
        <taxon>Rhizopodaceae</taxon>
        <taxon>Rhizopus</taxon>
    </lineage>
</organism>
<reference evidence="1 2" key="1">
    <citation type="journal article" date="2009" name="PLoS Genet.">
        <title>Genomic analysis of the basal lineage fungus Rhizopus oryzae reveals a whole-genome duplication.</title>
        <authorList>
            <person name="Ma L.-J."/>
            <person name="Ibrahim A.S."/>
            <person name="Skory C."/>
            <person name="Grabherr M.G."/>
            <person name="Burger G."/>
            <person name="Butler M."/>
            <person name="Elias M."/>
            <person name="Idnurm A."/>
            <person name="Lang B.F."/>
            <person name="Sone T."/>
            <person name="Abe A."/>
            <person name="Calvo S.E."/>
            <person name="Corrochano L.M."/>
            <person name="Engels R."/>
            <person name="Fu J."/>
            <person name="Hansberg W."/>
            <person name="Kim J.-M."/>
            <person name="Kodira C.D."/>
            <person name="Koehrsen M.J."/>
            <person name="Liu B."/>
            <person name="Miranda-Saavedra D."/>
            <person name="O'Leary S."/>
            <person name="Ortiz-Castellanos L."/>
            <person name="Poulter R."/>
            <person name="Rodriguez-Romero J."/>
            <person name="Ruiz-Herrera J."/>
            <person name="Shen Y.-Q."/>
            <person name="Zeng Q."/>
            <person name="Galagan J."/>
            <person name="Birren B.W."/>
            <person name="Cuomo C.A."/>
            <person name="Wickes B.L."/>
        </authorList>
    </citation>
    <scope>NUCLEOTIDE SEQUENCE [LARGE SCALE GENOMIC DNA]</scope>
    <source>
        <strain evidence="2">RA 99-880 / ATCC MYA-4621 / FGSC 9543 / NRRL 43880</strain>
    </source>
</reference>
<dbReference type="InParanoid" id="I1C6M3"/>
<dbReference type="GeneID" id="93615779"/>
<dbReference type="EMBL" id="CH476737">
    <property type="protein sequence ID" value="EIE84103.1"/>
    <property type="molecule type" value="Genomic_DNA"/>
</dbReference>
<gene>
    <name evidence="1" type="ORF">RO3G_08813</name>
</gene>
<dbReference type="RefSeq" id="XP_067519499.1">
    <property type="nucleotide sequence ID" value="XM_067663398.1"/>
</dbReference>
<evidence type="ECO:0000313" key="2">
    <source>
        <dbReference type="Proteomes" id="UP000009138"/>
    </source>
</evidence>
<name>I1C6M3_RHIO9</name>
<protein>
    <submittedName>
        <fullName evidence="1">Uncharacterized protein</fullName>
    </submittedName>
</protein>
<keyword evidence="2" id="KW-1185">Reference proteome</keyword>
<evidence type="ECO:0000313" key="1">
    <source>
        <dbReference type="EMBL" id="EIE84103.1"/>
    </source>
</evidence>